<dbReference type="AlphaFoldDB" id="A0A699XFK8"/>
<sequence>CRTARHVAGTASGSVAEPGAEKSRGKHRQRQRRRQPQLSSRSGGFGDLRPNRAVRLLTMTVGQRDQWWMTLRIRGRRNLRLLLH</sequence>
<organism evidence="2">
    <name type="scientific">Tanacetum cinerariifolium</name>
    <name type="common">Dalmatian daisy</name>
    <name type="synonym">Chrysanthemum cinerariifolium</name>
    <dbReference type="NCBI Taxonomy" id="118510"/>
    <lineage>
        <taxon>Eukaryota</taxon>
        <taxon>Viridiplantae</taxon>
        <taxon>Streptophyta</taxon>
        <taxon>Embryophyta</taxon>
        <taxon>Tracheophyta</taxon>
        <taxon>Spermatophyta</taxon>
        <taxon>Magnoliopsida</taxon>
        <taxon>eudicotyledons</taxon>
        <taxon>Gunneridae</taxon>
        <taxon>Pentapetalae</taxon>
        <taxon>asterids</taxon>
        <taxon>campanulids</taxon>
        <taxon>Asterales</taxon>
        <taxon>Asteraceae</taxon>
        <taxon>Asteroideae</taxon>
        <taxon>Anthemideae</taxon>
        <taxon>Anthemidinae</taxon>
        <taxon>Tanacetum</taxon>
    </lineage>
</organism>
<feature type="region of interest" description="Disordered" evidence="1">
    <location>
        <begin position="1"/>
        <end position="52"/>
    </location>
</feature>
<evidence type="ECO:0000256" key="1">
    <source>
        <dbReference type="SAM" id="MobiDB-lite"/>
    </source>
</evidence>
<gene>
    <name evidence="2" type="ORF">Tci_929952</name>
</gene>
<feature type="non-terminal residue" evidence="2">
    <location>
        <position position="84"/>
    </location>
</feature>
<reference evidence="2" key="1">
    <citation type="journal article" date="2019" name="Sci. Rep.">
        <title>Draft genome of Tanacetum cinerariifolium, the natural source of mosquito coil.</title>
        <authorList>
            <person name="Yamashiro T."/>
            <person name="Shiraishi A."/>
            <person name="Satake H."/>
            <person name="Nakayama K."/>
        </authorList>
    </citation>
    <scope>NUCLEOTIDE SEQUENCE</scope>
</reference>
<evidence type="ECO:0000313" key="2">
    <source>
        <dbReference type="EMBL" id="GFD57983.1"/>
    </source>
</evidence>
<name>A0A699XFK8_TANCI</name>
<accession>A0A699XFK8</accession>
<feature type="compositionally biased region" description="Basic residues" evidence="1">
    <location>
        <begin position="24"/>
        <end position="35"/>
    </location>
</feature>
<feature type="non-terminal residue" evidence="2">
    <location>
        <position position="1"/>
    </location>
</feature>
<dbReference type="EMBL" id="BKCJ011847279">
    <property type="protein sequence ID" value="GFD57983.1"/>
    <property type="molecule type" value="Genomic_DNA"/>
</dbReference>
<comment type="caution">
    <text evidence="2">The sequence shown here is derived from an EMBL/GenBank/DDBJ whole genome shotgun (WGS) entry which is preliminary data.</text>
</comment>
<protein>
    <submittedName>
        <fullName evidence="2">Uncharacterized protein</fullName>
    </submittedName>
</protein>
<proteinExistence type="predicted"/>